<dbReference type="KEGG" id="tgu:115491608"/>
<dbReference type="PANTHER" id="PTHR10730:SF28">
    <property type="entry name" value="PROCOLLAGEN GALACTOSYLTRANSFERASE 1"/>
    <property type="match status" value="1"/>
</dbReference>
<evidence type="ECO:0000256" key="1">
    <source>
        <dbReference type="ARBA" id="ARBA00006721"/>
    </source>
</evidence>
<evidence type="ECO:0000256" key="9">
    <source>
        <dbReference type="SAM" id="MobiDB-lite"/>
    </source>
</evidence>
<feature type="compositionally biased region" description="Basic and acidic residues" evidence="9">
    <location>
        <begin position="672"/>
        <end position="682"/>
    </location>
</feature>
<dbReference type="OMA" id="VVWNNEQ"/>
<dbReference type="InParanoid" id="A0A674GRZ1"/>
<dbReference type="InterPro" id="IPR029044">
    <property type="entry name" value="Nucleotide-diphossugar_trans"/>
</dbReference>
<evidence type="ECO:0000256" key="3">
    <source>
        <dbReference type="ARBA" id="ARBA00022679"/>
    </source>
</evidence>
<evidence type="ECO:0000256" key="8">
    <source>
        <dbReference type="ARBA" id="ARBA00048515"/>
    </source>
</evidence>
<feature type="compositionally biased region" description="Basic and acidic residues" evidence="9">
    <location>
        <begin position="583"/>
        <end position="594"/>
    </location>
</feature>
<dbReference type="AlphaFoldDB" id="A0A674GRZ1"/>
<dbReference type="GO" id="GO:1904028">
    <property type="term" value="P:positive regulation of collagen fibril organization"/>
    <property type="evidence" value="ECO:0007669"/>
    <property type="project" value="Ensembl"/>
</dbReference>
<keyword evidence="2" id="KW-0328">Glycosyltransferase</keyword>
<evidence type="ECO:0000256" key="10">
    <source>
        <dbReference type="SAM" id="SignalP"/>
    </source>
</evidence>
<reference evidence="12" key="2">
    <citation type="submission" date="2025-09" db="UniProtKB">
        <authorList>
            <consortium name="Ensembl"/>
        </authorList>
    </citation>
    <scope>IDENTIFICATION</scope>
</reference>
<dbReference type="Ensembl" id="ENSTGUT00000019494.1">
    <property type="protein sequence ID" value="ENSTGUP00000025180.1"/>
    <property type="gene ID" value="ENSTGUG00000022815.1"/>
</dbReference>
<feature type="domain" description="Glycosyl transferase family 25" evidence="11">
    <location>
        <begin position="344"/>
        <end position="526"/>
    </location>
</feature>
<protein>
    <recommendedName>
        <fullName evidence="7">procollagen galactosyltransferase</fullName>
        <ecNumber evidence="7">2.4.1.50</ecNumber>
    </recommendedName>
</protein>
<name>A0A674GRZ1_TAEGU</name>
<keyword evidence="3" id="KW-0808">Transferase</keyword>
<dbReference type="PANTHER" id="PTHR10730">
    <property type="entry name" value="PROCOLLAGEN-LYSINE,2-OXOGLUTARATE 5-DIOXYGENASE/GLYCOSYLTRANSFERASE 25 FAMILY MEMBER"/>
    <property type="match status" value="1"/>
</dbReference>
<dbReference type="InterPro" id="IPR002654">
    <property type="entry name" value="Glyco_trans_25"/>
</dbReference>
<evidence type="ECO:0000256" key="2">
    <source>
        <dbReference type="ARBA" id="ARBA00022676"/>
    </source>
</evidence>
<feature type="compositionally biased region" description="Basic and acidic residues" evidence="9">
    <location>
        <begin position="631"/>
        <end position="646"/>
    </location>
</feature>
<keyword evidence="5" id="KW-0256">Endoplasmic reticulum</keyword>
<dbReference type="GO" id="GO:0050211">
    <property type="term" value="F:procollagen galactosyltransferase activity"/>
    <property type="evidence" value="ECO:0007669"/>
    <property type="project" value="UniProtKB-EC"/>
</dbReference>
<comment type="catalytic activity">
    <reaction evidence="8">
        <text>(5R)-5-hydroxy-L-lysyl-[collagen] + UDP-alpha-D-galactose = (5R)-5-O-(beta-D-galactosyl)-5-hydroxy-L-lysyl-[collagen] + UDP + H(+)</text>
        <dbReference type="Rhea" id="RHEA:12637"/>
        <dbReference type="Rhea" id="RHEA-COMP:12752"/>
        <dbReference type="Rhea" id="RHEA-COMP:12753"/>
        <dbReference type="ChEBI" id="CHEBI:15378"/>
        <dbReference type="ChEBI" id="CHEBI:58223"/>
        <dbReference type="ChEBI" id="CHEBI:66914"/>
        <dbReference type="ChEBI" id="CHEBI:133442"/>
        <dbReference type="ChEBI" id="CHEBI:133443"/>
        <dbReference type="EC" id="2.4.1.50"/>
    </reaction>
</comment>
<dbReference type="Pfam" id="PF01755">
    <property type="entry name" value="Glyco_transf_25"/>
    <property type="match status" value="1"/>
</dbReference>
<dbReference type="GO" id="GO:0005788">
    <property type="term" value="C:endoplasmic reticulum lumen"/>
    <property type="evidence" value="ECO:0007669"/>
    <property type="project" value="Ensembl"/>
</dbReference>
<evidence type="ECO:0000256" key="4">
    <source>
        <dbReference type="ARBA" id="ARBA00022729"/>
    </source>
</evidence>
<reference evidence="12" key="1">
    <citation type="submission" date="2025-08" db="UniProtKB">
        <authorList>
            <consortium name="Ensembl"/>
        </authorList>
    </citation>
    <scope>IDENTIFICATION</scope>
</reference>
<feature type="chain" id="PRO_5025476143" description="procollagen galactosyltransferase" evidence="10">
    <location>
        <begin position="24"/>
        <end position="682"/>
    </location>
</feature>
<gene>
    <name evidence="12" type="primary">COLGALT1</name>
</gene>
<dbReference type="InterPro" id="IPR050757">
    <property type="entry name" value="Collagen_mod_GT25"/>
</dbReference>
<accession>A0A674GRZ1</accession>
<evidence type="ECO:0000259" key="11">
    <source>
        <dbReference type="Pfam" id="PF01755"/>
    </source>
</evidence>
<evidence type="ECO:0000256" key="5">
    <source>
        <dbReference type="ARBA" id="ARBA00022824"/>
    </source>
</evidence>
<evidence type="ECO:0000256" key="6">
    <source>
        <dbReference type="ARBA" id="ARBA00023180"/>
    </source>
</evidence>
<comment type="similarity">
    <text evidence="1">Belongs to the glycosyltransferase 25 family.</text>
</comment>
<dbReference type="FunFam" id="3.90.550.10:FF:000048">
    <property type="entry name" value="Glycosyltransferase 25 family member 1"/>
    <property type="match status" value="1"/>
</dbReference>
<keyword evidence="4 10" id="KW-0732">Signal</keyword>
<sequence length="682" mass="77571">MAARPWPPLLPLLLPLLAGPERGSRSALGPGLGPGGAAAYFPEERWNPESPLRPPSVAVALLARNAAHALPLVLGGLERLRHPPDRMALWLAADHSVDNTSAVLSEWLSRVRSRYHRVSWRHQELPRSFPDEEGPKHWSPSRYEHLMRLRQEALEAARAMWADYLLFLDADNVLLNPDTLALLMAENRTVVAPMLDSRAAYSNFWCGVTAQGYYRRTAAYLPIRRRERRGCFAVPMVHSTFLLDLRRERSRRLAFHPPPPGYGGPFDDILVFAAACRHAGVQMFVSNREQFGFLPVPLRSRSSVRDEAENFLHVQLEIMVKLPPAEPSPHVWVPPKVLDKLGFDEVFLINLRRRPSRRARMLRSLRELGVAPKLVEAVDGRALNRSQVEALGVRMLPGYRDPFHGRPLTHGEVGCFLSHFRVWQEISARGLQRSLVLEDDLRFEVFFRSRLEELMERLEEAALDWDLIYLGRKRLEPERSERGVPGVPQLLRPGYSYWSLGYALSLRGARKLLAAEPLGKMIPVDEFLPLMFDRHPSPEYSRHFSRRDLRAFSAEPLLLFPTHYTGDPGYVSDTETPPQPPEIPEKSRNSHPDGDTESPPQPPEIPEKSPTESRNSHPDGDTESPPQPPEIPEKFPTESRNSHPDSDTDTPPQPPEIWDGEEFLWESQNSQPRRDGDAHEEL</sequence>
<organism evidence="12 13">
    <name type="scientific">Taeniopygia guttata</name>
    <name type="common">Zebra finch</name>
    <name type="synonym">Poephila guttata</name>
    <dbReference type="NCBI Taxonomy" id="59729"/>
    <lineage>
        <taxon>Eukaryota</taxon>
        <taxon>Metazoa</taxon>
        <taxon>Chordata</taxon>
        <taxon>Craniata</taxon>
        <taxon>Vertebrata</taxon>
        <taxon>Euteleostomi</taxon>
        <taxon>Archelosauria</taxon>
        <taxon>Archosauria</taxon>
        <taxon>Dinosauria</taxon>
        <taxon>Saurischia</taxon>
        <taxon>Theropoda</taxon>
        <taxon>Coelurosauria</taxon>
        <taxon>Aves</taxon>
        <taxon>Neognathae</taxon>
        <taxon>Neoaves</taxon>
        <taxon>Telluraves</taxon>
        <taxon>Australaves</taxon>
        <taxon>Passeriformes</taxon>
        <taxon>Passeroidea</taxon>
        <taxon>Estrildidae</taxon>
        <taxon>Estrildinae</taxon>
        <taxon>Taeniopygia</taxon>
    </lineage>
</organism>
<keyword evidence="13" id="KW-1185">Reference proteome</keyword>
<evidence type="ECO:0000313" key="12">
    <source>
        <dbReference type="Ensembl" id="ENSTGUP00000025180.1"/>
    </source>
</evidence>
<dbReference type="CDD" id="cd06532">
    <property type="entry name" value="Glyco_transf_25"/>
    <property type="match status" value="1"/>
</dbReference>
<dbReference type="SUPFAM" id="SSF53448">
    <property type="entry name" value="Nucleotide-diphospho-sugar transferases"/>
    <property type="match status" value="1"/>
</dbReference>
<evidence type="ECO:0000313" key="13">
    <source>
        <dbReference type="Proteomes" id="UP000007754"/>
    </source>
</evidence>
<keyword evidence="6" id="KW-0325">Glycoprotein</keyword>
<evidence type="ECO:0000256" key="7">
    <source>
        <dbReference type="ARBA" id="ARBA00038926"/>
    </source>
</evidence>
<feature type="signal peptide" evidence="10">
    <location>
        <begin position="1"/>
        <end position="23"/>
    </location>
</feature>
<dbReference type="Proteomes" id="UP000007754">
    <property type="component" value="Unplaced"/>
</dbReference>
<dbReference type="GO" id="GO:0006493">
    <property type="term" value="P:protein O-linked glycosylation"/>
    <property type="evidence" value="ECO:0007669"/>
    <property type="project" value="Ensembl"/>
</dbReference>
<dbReference type="OrthoDB" id="47375at2759"/>
<dbReference type="GeneTree" id="ENSGT01030000234558"/>
<dbReference type="CDD" id="cd00761">
    <property type="entry name" value="Glyco_tranf_GTA_type"/>
    <property type="match status" value="1"/>
</dbReference>
<feature type="region of interest" description="Disordered" evidence="9">
    <location>
        <begin position="562"/>
        <end position="682"/>
    </location>
</feature>
<feature type="compositionally biased region" description="Basic and acidic residues" evidence="9">
    <location>
        <begin position="605"/>
        <end position="620"/>
    </location>
</feature>
<dbReference type="EC" id="2.4.1.50" evidence="7"/>
<proteinExistence type="inferred from homology"/>
<dbReference type="Gene3D" id="3.90.550.10">
    <property type="entry name" value="Spore Coat Polysaccharide Biosynthesis Protein SpsA, Chain A"/>
    <property type="match status" value="1"/>
</dbReference>
<dbReference type="CTD" id="79709"/>